<feature type="domain" description="HTH marR-type" evidence="1">
    <location>
        <begin position="1"/>
        <end position="120"/>
    </location>
</feature>
<dbReference type="GO" id="GO:0006950">
    <property type="term" value="P:response to stress"/>
    <property type="evidence" value="ECO:0007669"/>
    <property type="project" value="TreeGrafter"/>
</dbReference>
<proteinExistence type="predicted"/>
<dbReference type="Gene3D" id="1.10.10.10">
    <property type="entry name" value="Winged helix-like DNA-binding domain superfamily/Winged helix DNA-binding domain"/>
    <property type="match status" value="1"/>
</dbReference>
<protein>
    <submittedName>
        <fullName evidence="2">Transcriptional regulator, MarR family</fullName>
    </submittedName>
</protein>
<evidence type="ECO:0000313" key="3">
    <source>
        <dbReference type="Proteomes" id="UP000289437"/>
    </source>
</evidence>
<dbReference type="PANTHER" id="PTHR33164">
    <property type="entry name" value="TRANSCRIPTIONAL REGULATOR, MARR FAMILY"/>
    <property type="match status" value="1"/>
</dbReference>
<reference evidence="2 3" key="1">
    <citation type="submission" date="2018-11" db="EMBL/GenBank/DDBJ databases">
        <authorList>
            <person name="Mardanov A.V."/>
            <person name="Ravin N.V."/>
            <person name="Dedysh S.N."/>
        </authorList>
    </citation>
    <scope>NUCLEOTIDE SEQUENCE [LARGE SCALE GENOMIC DNA]</scope>
    <source>
        <strain evidence="2 3">AF10</strain>
    </source>
</reference>
<evidence type="ECO:0000313" key="2">
    <source>
        <dbReference type="EMBL" id="RXH57314.1"/>
    </source>
</evidence>
<dbReference type="PANTHER" id="PTHR33164:SF43">
    <property type="entry name" value="HTH-TYPE TRANSCRIPTIONAL REPRESSOR YETL"/>
    <property type="match status" value="1"/>
</dbReference>
<sequence length="155" mass="16903">MARAHLASLLGLSSPQYNIAMILANHQHEGGIRVSDVAKRLHVSTAFITSEVGKLELAGLVSKRPNPSDGRGVLLRLTDKGESLVQRVGPERQRVNDHLFGGLSAKSFRNLSKTLAALIDDFAYTMSLLKFAKVDQSGTIIGYEDGQKHLQHSED</sequence>
<dbReference type="AlphaFoldDB" id="A0A4V1L5X8"/>
<dbReference type="SUPFAM" id="SSF46785">
    <property type="entry name" value="Winged helix' DNA-binding domain"/>
    <property type="match status" value="1"/>
</dbReference>
<dbReference type="GO" id="GO:0046914">
    <property type="term" value="F:transition metal ion binding"/>
    <property type="evidence" value="ECO:0007669"/>
    <property type="project" value="InterPro"/>
</dbReference>
<dbReference type="Pfam" id="PF12802">
    <property type="entry name" value="MarR_2"/>
    <property type="match status" value="1"/>
</dbReference>
<dbReference type="SMART" id="SM00529">
    <property type="entry name" value="HTH_DTXR"/>
    <property type="match status" value="1"/>
</dbReference>
<dbReference type="Proteomes" id="UP000289437">
    <property type="component" value="Unassembled WGS sequence"/>
</dbReference>
<accession>A0A4V1L5X8</accession>
<reference evidence="3" key="2">
    <citation type="submission" date="2019-02" db="EMBL/GenBank/DDBJ databases">
        <title>Granulicella sibirica sp. nov., a psychrotolerant acidobacterium isolated from an organic soil layer in forested tundra, West Siberia.</title>
        <authorList>
            <person name="Oshkin I.Y."/>
            <person name="Kulichevskaya I.S."/>
            <person name="Rijpstra W.I.C."/>
            <person name="Sinninghe Damste J.S."/>
            <person name="Rakitin A.L."/>
            <person name="Ravin N.V."/>
            <person name="Dedysh S.N."/>
        </authorList>
    </citation>
    <scope>NUCLEOTIDE SEQUENCE [LARGE SCALE GENOMIC DNA]</scope>
    <source>
        <strain evidence="3">AF10</strain>
    </source>
</reference>
<gene>
    <name evidence="2" type="ORF">GRAN_0624</name>
</gene>
<dbReference type="InterPro" id="IPR039422">
    <property type="entry name" value="MarR/SlyA-like"/>
</dbReference>
<dbReference type="PROSITE" id="PS50995">
    <property type="entry name" value="HTH_MARR_2"/>
    <property type="match status" value="1"/>
</dbReference>
<keyword evidence="3" id="KW-1185">Reference proteome</keyword>
<dbReference type="PRINTS" id="PR00598">
    <property type="entry name" value="HTHMARR"/>
</dbReference>
<comment type="caution">
    <text evidence="2">The sequence shown here is derived from an EMBL/GenBank/DDBJ whole genome shotgun (WGS) entry which is preliminary data.</text>
</comment>
<name>A0A4V1L5X8_9BACT</name>
<organism evidence="2 3">
    <name type="scientific">Granulicella sibirica</name>
    <dbReference type="NCBI Taxonomy" id="2479048"/>
    <lineage>
        <taxon>Bacteria</taxon>
        <taxon>Pseudomonadati</taxon>
        <taxon>Acidobacteriota</taxon>
        <taxon>Terriglobia</taxon>
        <taxon>Terriglobales</taxon>
        <taxon>Acidobacteriaceae</taxon>
        <taxon>Granulicella</taxon>
    </lineage>
</organism>
<dbReference type="InterPro" id="IPR000835">
    <property type="entry name" value="HTH_MarR-typ"/>
</dbReference>
<dbReference type="EMBL" id="RDSM01000001">
    <property type="protein sequence ID" value="RXH57314.1"/>
    <property type="molecule type" value="Genomic_DNA"/>
</dbReference>
<dbReference type="InterPro" id="IPR036390">
    <property type="entry name" value="WH_DNA-bd_sf"/>
</dbReference>
<evidence type="ECO:0000259" key="1">
    <source>
        <dbReference type="PROSITE" id="PS50995"/>
    </source>
</evidence>
<dbReference type="InterPro" id="IPR022689">
    <property type="entry name" value="Iron_dep_repressor"/>
</dbReference>
<dbReference type="GO" id="GO:0003700">
    <property type="term" value="F:DNA-binding transcription factor activity"/>
    <property type="evidence" value="ECO:0007669"/>
    <property type="project" value="InterPro"/>
</dbReference>
<dbReference type="SMART" id="SM00347">
    <property type="entry name" value="HTH_MARR"/>
    <property type="match status" value="1"/>
</dbReference>
<dbReference type="InterPro" id="IPR036388">
    <property type="entry name" value="WH-like_DNA-bd_sf"/>
</dbReference>